<dbReference type="EMBL" id="CYZV01000008">
    <property type="protein sequence ID" value="CUN87481.1"/>
    <property type="molecule type" value="Genomic_DNA"/>
</dbReference>
<dbReference type="Proteomes" id="UP000095558">
    <property type="component" value="Unassembled WGS sequence"/>
</dbReference>
<evidence type="ECO:0008006" key="3">
    <source>
        <dbReference type="Google" id="ProtNLM"/>
    </source>
</evidence>
<sequence>MSSIYKTSSNNCAAFLLYFGYAFTLEEDLNNKVYFKFDATEAGFFDSLQDFKDACKDRRSVYVDYARLIYLQDFIRKSVRIYKENKKGDEVNER</sequence>
<gene>
    <name evidence="1" type="ORF">ERS852470_00915</name>
</gene>
<protein>
    <recommendedName>
        <fullName evidence="3">DUF5659 domain-containing protein</fullName>
    </recommendedName>
</protein>
<proteinExistence type="predicted"/>
<reference evidence="1 2" key="1">
    <citation type="submission" date="2015-09" db="EMBL/GenBank/DDBJ databases">
        <authorList>
            <consortium name="Pathogen Informatics"/>
        </authorList>
    </citation>
    <scope>NUCLEOTIDE SEQUENCE [LARGE SCALE GENOMIC DNA]</scope>
    <source>
        <strain evidence="1 2">2789STDY5834855</strain>
    </source>
</reference>
<name>A0A174AFL5_9CLOT</name>
<evidence type="ECO:0000313" key="2">
    <source>
        <dbReference type="Proteomes" id="UP000095558"/>
    </source>
</evidence>
<evidence type="ECO:0000313" key="1">
    <source>
        <dbReference type="EMBL" id="CUN87481.1"/>
    </source>
</evidence>
<dbReference type="RefSeq" id="WP_055275674.1">
    <property type="nucleotide sequence ID" value="NZ_CYZV01000008.1"/>
</dbReference>
<dbReference type="AlphaFoldDB" id="A0A174AFL5"/>
<organism evidence="1 2">
    <name type="scientific">Clostridium disporicum</name>
    <dbReference type="NCBI Taxonomy" id="84024"/>
    <lineage>
        <taxon>Bacteria</taxon>
        <taxon>Bacillati</taxon>
        <taxon>Bacillota</taxon>
        <taxon>Clostridia</taxon>
        <taxon>Eubacteriales</taxon>
        <taxon>Clostridiaceae</taxon>
        <taxon>Clostridium</taxon>
    </lineage>
</organism>
<accession>A0A174AFL5</accession>